<feature type="transmembrane region" description="Helical" evidence="7">
    <location>
        <begin position="104"/>
        <end position="125"/>
    </location>
</feature>
<dbReference type="GO" id="GO:0005351">
    <property type="term" value="F:carbohydrate:proton symporter activity"/>
    <property type="evidence" value="ECO:0007669"/>
    <property type="project" value="TreeGrafter"/>
</dbReference>
<dbReference type="PANTHER" id="PTHR48022:SF64">
    <property type="entry name" value="MAJOR FACILITATOR SUPERFAMILY (MFS) PROFILE DOMAIN-CONTAINING PROTEIN"/>
    <property type="match status" value="1"/>
</dbReference>
<feature type="transmembrane region" description="Helical" evidence="7">
    <location>
        <begin position="409"/>
        <end position="428"/>
    </location>
</feature>
<dbReference type="AlphaFoldDB" id="A0A428PKG2"/>
<dbReference type="InterPro" id="IPR050360">
    <property type="entry name" value="MFS_Sugar_Transporters"/>
</dbReference>
<dbReference type="Pfam" id="PF00083">
    <property type="entry name" value="Sugar_tr"/>
    <property type="match status" value="1"/>
</dbReference>
<dbReference type="SUPFAM" id="SSF103473">
    <property type="entry name" value="MFS general substrate transporter"/>
    <property type="match status" value="1"/>
</dbReference>
<evidence type="ECO:0000256" key="6">
    <source>
        <dbReference type="ARBA" id="ARBA00023136"/>
    </source>
</evidence>
<feature type="transmembrane region" description="Helical" evidence="7">
    <location>
        <begin position="340"/>
        <end position="359"/>
    </location>
</feature>
<dbReference type="PANTHER" id="PTHR48022">
    <property type="entry name" value="PLASTIDIC GLUCOSE TRANSPORTER 4"/>
    <property type="match status" value="1"/>
</dbReference>
<name>A0A428PKG2_9HYPO</name>
<proteinExistence type="inferred from homology"/>
<comment type="subcellular location">
    <subcellularLocation>
        <location evidence="1">Membrane</location>
        <topology evidence="1">Multi-pass membrane protein</topology>
    </subcellularLocation>
</comment>
<organism evidence="9 10">
    <name type="scientific">Fusarium duplospermum</name>
    <dbReference type="NCBI Taxonomy" id="1325734"/>
    <lineage>
        <taxon>Eukaryota</taxon>
        <taxon>Fungi</taxon>
        <taxon>Dikarya</taxon>
        <taxon>Ascomycota</taxon>
        <taxon>Pezizomycotina</taxon>
        <taxon>Sordariomycetes</taxon>
        <taxon>Hypocreomycetidae</taxon>
        <taxon>Hypocreales</taxon>
        <taxon>Nectriaceae</taxon>
        <taxon>Fusarium</taxon>
        <taxon>Fusarium solani species complex</taxon>
    </lineage>
</organism>
<comment type="caution">
    <text evidence="9">The sequence shown here is derived from an EMBL/GenBank/DDBJ whole genome shotgun (WGS) entry which is preliminary data.</text>
</comment>
<feature type="transmembrane region" description="Helical" evidence="7">
    <location>
        <begin position="163"/>
        <end position="185"/>
    </location>
</feature>
<dbReference type="GO" id="GO:0016020">
    <property type="term" value="C:membrane"/>
    <property type="evidence" value="ECO:0007669"/>
    <property type="project" value="UniProtKB-SubCell"/>
</dbReference>
<feature type="transmembrane region" description="Helical" evidence="7">
    <location>
        <begin position="371"/>
        <end position="397"/>
    </location>
</feature>
<evidence type="ECO:0000256" key="2">
    <source>
        <dbReference type="ARBA" id="ARBA00010992"/>
    </source>
</evidence>
<dbReference type="InterPro" id="IPR036259">
    <property type="entry name" value="MFS_trans_sf"/>
</dbReference>
<keyword evidence="5 7" id="KW-1133">Transmembrane helix</keyword>
<dbReference type="Proteomes" id="UP000288168">
    <property type="component" value="Unassembled WGS sequence"/>
</dbReference>
<keyword evidence="3" id="KW-0813">Transport</keyword>
<evidence type="ECO:0000313" key="10">
    <source>
        <dbReference type="Proteomes" id="UP000288168"/>
    </source>
</evidence>
<evidence type="ECO:0000256" key="5">
    <source>
        <dbReference type="ARBA" id="ARBA00022989"/>
    </source>
</evidence>
<reference evidence="9 10" key="1">
    <citation type="submission" date="2017-06" db="EMBL/GenBank/DDBJ databases">
        <title>Comparative genomic analysis of Ambrosia Fusariam Clade fungi.</title>
        <authorList>
            <person name="Stajich J.E."/>
            <person name="Carrillo J."/>
            <person name="Kijimoto T."/>
            <person name="Eskalen A."/>
            <person name="O'Donnell K."/>
            <person name="Kasson M."/>
        </authorList>
    </citation>
    <scope>NUCLEOTIDE SEQUENCE [LARGE SCALE GENOMIC DNA]</scope>
    <source>
        <strain evidence="9 10">NRRL62584</strain>
    </source>
</reference>
<accession>A0A428PKG2</accession>
<keyword evidence="4 7" id="KW-0812">Transmembrane</keyword>
<dbReference type="InterPro" id="IPR005828">
    <property type="entry name" value="MFS_sugar_transport-like"/>
</dbReference>
<evidence type="ECO:0000256" key="3">
    <source>
        <dbReference type="ARBA" id="ARBA00022448"/>
    </source>
</evidence>
<feature type="transmembrane region" description="Helical" evidence="7">
    <location>
        <begin position="191"/>
        <end position="212"/>
    </location>
</feature>
<dbReference type="EMBL" id="NKCI01000122">
    <property type="protein sequence ID" value="RSL53513.1"/>
    <property type="molecule type" value="Genomic_DNA"/>
</dbReference>
<protein>
    <recommendedName>
        <fullName evidence="8">Major facilitator superfamily (MFS) profile domain-containing protein</fullName>
    </recommendedName>
</protein>
<feature type="transmembrane region" description="Helical" evidence="7">
    <location>
        <begin position="74"/>
        <end position="97"/>
    </location>
</feature>
<feature type="transmembrane region" description="Helical" evidence="7">
    <location>
        <begin position="30"/>
        <end position="54"/>
    </location>
</feature>
<dbReference type="Gene3D" id="1.20.1250.20">
    <property type="entry name" value="MFS general substrate transporter like domains"/>
    <property type="match status" value="1"/>
</dbReference>
<evidence type="ECO:0000256" key="4">
    <source>
        <dbReference type="ARBA" id="ARBA00022692"/>
    </source>
</evidence>
<evidence type="ECO:0000259" key="8">
    <source>
        <dbReference type="PROSITE" id="PS50850"/>
    </source>
</evidence>
<feature type="transmembrane region" description="Helical" evidence="7">
    <location>
        <begin position="440"/>
        <end position="459"/>
    </location>
</feature>
<keyword evidence="6 7" id="KW-0472">Membrane</keyword>
<dbReference type="PROSITE" id="PS50850">
    <property type="entry name" value="MFS"/>
    <property type="match status" value="1"/>
</dbReference>
<comment type="similarity">
    <text evidence="2">Belongs to the major facilitator superfamily. Sugar transporter (TC 2.A.1.1) family.</text>
</comment>
<dbReference type="OrthoDB" id="6133115at2759"/>
<feature type="domain" description="Major facilitator superfamily (MFS) profile" evidence="8">
    <location>
        <begin position="33"/>
        <end position="463"/>
    </location>
</feature>
<sequence length="506" mass="56861">MDENNDFEKELQVLIRDSPPWWRVPSLRKLYFLMLPALITPCALGFDLAMTNGLQSVSHFMNHFGNPKGADLGFYGASMSIGGIVMSPWAGVLVSYFGRKKICFLGTFIICCMVMMETFALNFSMFNGAKLLMGVGLALAQVPAPVLIAELSHPKQRPVITSIYNTGIFFGLLVGSWITFGTYSMDSIWSWRLPCLLQVVLPIYQTIMIWFCPERPRWLITKGREHEARDILIKFHGNGAETDIVKAEMHATVIKFNKQGVKSIVISKGNRHRLWIIFWVAVGSQCLGNGLAPTYLPLILDRVGLHSSGERTLINAAMQTWNLVVALPFAMLSNRIARRTLFLVATGGVLASFCVWTALTAQYVQTDKEAFGISVVAVIFVFNTFFALCWVSLICCYPMELATTKQRPIFNSFQLFVINCSSFCINYINPVAIENMGWKYYIIQCVFNALMFLIIWFTFVETKGLTLEEVAKIFDGHETFDNAVIVVDAELQAREEKGGRGAQEIE</sequence>
<keyword evidence="10" id="KW-1185">Reference proteome</keyword>
<evidence type="ECO:0000313" key="9">
    <source>
        <dbReference type="EMBL" id="RSL53513.1"/>
    </source>
</evidence>
<evidence type="ECO:0000256" key="7">
    <source>
        <dbReference type="SAM" id="Phobius"/>
    </source>
</evidence>
<feature type="transmembrane region" description="Helical" evidence="7">
    <location>
        <begin position="312"/>
        <end position="333"/>
    </location>
</feature>
<dbReference type="InterPro" id="IPR020846">
    <property type="entry name" value="MFS_dom"/>
</dbReference>
<feature type="transmembrane region" description="Helical" evidence="7">
    <location>
        <begin position="274"/>
        <end position="292"/>
    </location>
</feature>
<evidence type="ECO:0000256" key="1">
    <source>
        <dbReference type="ARBA" id="ARBA00004141"/>
    </source>
</evidence>
<dbReference type="FunFam" id="1.20.1250.20:FF:000134">
    <property type="entry name" value="MFS sugar transporter protein"/>
    <property type="match status" value="1"/>
</dbReference>
<gene>
    <name evidence="9" type="ORF">CEP54_010384</name>
</gene>
<feature type="transmembrane region" description="Helical" evidence="7">
    <location>
        <begin position="131"/>
        <end position="151"/>
    </location>
</feature>